<dbReference type="InterPro" id="IPR001623">
    <property type="entry name" value="DnaJ_domain"/>
</dbReference>
<evidence type="ECO:0000313" key="5">
    <source>
        <dbReference type="Proteomes" id="UP000005744"/>
    </source>
</evidence>
<evidence type="ECO:0000313" key="4">
    <source>
        <dbReference type="EMBL" id="EIJ41661.1"/>
    </source>
</evidence>
<keyword evidence="2" id="KW-1133">Transmembrane helix</keyword>
<reference evidence="4 5" key="1">
    <citation type="submission" date="2011-11" db="EMBL/GenBank/DDBJ databases">
        <title>Improved High-Quality Draft sequence of Beggiatoa alba B18lD.</title>
        <authorList>
            <consortium name="US DOE Joint Genome Institute"/>
            <person name="Lucas S."/>
            <person name="Han J."/>
            <person name="Lapidus A."/>
            <person name="Cheng J.-F."/>
            <person name="Goodwin L."/>
            <person name="Pitluck S."/>
            <person name="Peters L."/>
            <person name="Mikhailova N."/>
            <person name="Held B."/>
            <person name="Detter J.C."/>
            <person name="Han C."/>
            <person name="Tapia R."/>
            <person name="Land M."/>
            <person name="Hauser L."/>
            <person name="Kyrpides N."/>
            <person name="Ivanova N."/>
            <person name="Pagani I."/>
            <person name="Samuel K."/>
            <person name="Teske A."/>
            <person name="Mueller J."/>
            <person name="Woyke T."/>
        </authorList>
    </citation>
    <scope>NUCLEOTIDE SEQUENCE [LARGE SCALE GENOMIC DNA]</scope>
    <source>
        <strain evidence="4 5">B18LD</strain>
    </source>
</reference>
<dbReference type="OrthoDB" id="9779889at2"/>
<evidence type="ECO:0000259" key="3">
    <source>
        <dbReference type="SMART" id="SM00271"/>
    </source>
</evidence>
<organism evidence="4 5">
    <name type="scientific">Beggiatoa alba B18LD</name>
    <dbReference type="NCBI Taxonomy" id="395493"/>
    <lineage>
        <taxon>Bacteria</taxon>
        <taxon>Pseudomonadati</taxon>
        <taxon>Pseudomonadota</taxon>
        <taxon>Gammaproteobacteria</taxon>
        <taxon>Thiotrichales</taxon>
        <taxon>Thiotrichaceae</taxon>
        <taxon>Beggiatoa</taxon>
    </lineage>
</organism>
<dbReference type="HOGENOM" id="CLU_1746089_0_0_6"/>
<dbReference type="InterPro" id="IPR036869">
    <property type="entry name" value="J_dom_sf"/>
</dbReference>
<dbReference type="EMBL" id="JH600070">
    <property type="protein sequence ID" value="EIJ41661.1"/>
    <property type="molecule type" value="Genomic_DNA"/>
</dbReference>
<proteinExistence type="predicted"/>
<dbReference type="CDD" id="cd06257">
    <property type="entry name" value="DnaJ"/>
    <property type="match status" value="1"/>
</dbReference>
<dbReference type="Gene3D" id="1.10.287.110">
    <property type="entry name" value="DnaJ domain"/>
    <property type="match status" value="1"/>
</dbReference>
<evidence type="ECO:0000256" key="2">
    <source>
        <dbReference type="SAM" id="Phobius"/>
    </source>
</evidence>
<feature type="transmembrane region" description="Helical" evidence="2">
    <location>
        <begin position="66"/>
        <end position="87"/>
    </location>
</feature>
<dbReference type="RefSeq" id="WP_002683782.1">
    <property type="nucleotide sequence ID" value="NZ_JH600070.1"/>
</dbReference>
<dbReference type="SMART" id="SM00271">
    <property type="entry name" value="DnaJ"/>
    <property type="match status" value="1"/>
</dbReference>
<feature type="domain" description="J" evidence="3">
    <location>
        <begin position="3"/>
        <end position="43"/>
    </location>
</feature>
<keyword evidence="5" id="KW-1185">Reference proteome</keyword>
<keyword evidence="2" id="KW-0472">Membrane</keyword>
<gene>
    <name evidence="4" type="ORF">BegalDRAFT_0749</name>
</gene>
<evidence type="ECO:0000256" key="1">
    <source>
        <dbReference type="ARBA" id="ARBA00023186"/>
    </source>
</evidence>
<sequence length="149" mass="17238">MIKNYYQILKVPRDASPDQIKRAAQSKAAEITEAYNILKDPKQRDLHDATLDEFDRRVRFIKQRNHLIYALIPLIGYFLMAVFIYYVPLELLHHIAETSVKEGTTINLIDKMTAILESYIPFIAVLLVAIGGLVAIWRFIWIRGEDPLP</sequence>
<protein>
    <recommendedName>
        <fullName evidence="3">J domain-containing protein</fullName>
    </recommendedName>
</protein>
<keyword evidence="1" id="KW-0143">Chaperone</keyword>
<name>I3CDG8_9GAMM</name>
<dbReference type="AlphaFoldDB" id="I3CDG8"/>
<accession>I3CDG8</accession>
<keyword evidence="2" id="KW-0812">Transmembrane</keyword>
<dbReference type="Proteomes" id="UP000005744">
    <property type="component" value="Unassembled WGS sequence"/>
</dbReference>
<dbReference type="STRING" id="395493.BegalDRAFT_0749"/>
<dbReference type="SUPFAM" id="SSF46565">
    <property type="entry name" value="Chaperone J-domain"/>
    <property type="match status" value="1"/>
</dbReference>
<feature type="transmembrane region" description="Helical" evidence="2">
    <location>
        <begin position="119"/>
        <end position="141"/>
    </location>
</feature>